<proteinExistence type="predicted"/>
<accession>A0A218Y533</accession>
<dbReference type="AlphaFoldDB" id="A0A218Y533"/>
<organism evidence="1 2">
    <name type="scientific">Punica granatum</name>
    <name type="common">Pomegranate</name>
    <dbReference type="NCBI Taxonomy" id="22663"/>
    <lineage>
        <taxon>Eukaryota</taxon>
        <taxon>Viridiplantae</taxon>
        <taxon>Streptophyta</taxon>
        <taxon>Embryophyta</taxon>
        <taxon>Tracheophyta</taxon>
        <taxon>Spermatophyta</taxon>
        <taxon>Magnoliopsida</taxon>
        <taxon>eudicotyledons</taxon>
        <taxon>Gunneridae</taxon>
        <taxon>Pentapetalae</taxon>
        <taxon>rosids</taxon>
        <taxon>malvids</taxon>
        <taxon>Myrtales</taxon>
        <taxon>Lythraceae</taxon>
        <taxon>Punica</taxon>
    </lineage>
</organism>
<sequence>MSCAEGLELWGEAPTYSEWSRIRVCRMQVGPVLGDLNTKPPGAPVSHAWAYRDFLDDALAALSVVQRARRLWTLVIWMRRATAFATLLRISVQIRPDSA</sequence>
<name>A0A218Y533_PUNGR</name>
<gene>
    <name evidence="1" type="ORF">CDL15_Pgr022200</name>
</gene>
<evidence type="ECO:0000313" key="1">
    <source>
        <dbReference type="EMBL" id="OWM91652.1"/>
    </source>
</evidence>
<evidence type="ECO:0000313" key="2">
    <source>
        <dbReference type="Proteomes" id="UP000197138"/>
    </source>
</evidence>
<dbReference type="Proteomes" id="UP000197138">
    <property type="component" value="Unassembled WGS sequence"/>
</dbReference>
<reference evidence="2" key="1">
    <citation type="journal article" date="2017" name="Plant J.">
        <title>The pomegranate (Punica granatum L.) genome and the genomics of punicalagin biosynthesis.</title>
        <authorList>
            <person name="Qin G."/>
            <person name="Xu C."/>
            <person name="Ming R."/>
            <person name="Tang H."/>
            <person name="Guyot R."/>
            <person name="Kramer E.M."/>
            <person name="Hu Y."/>
            <person name="Yi X."/>
            <person name="Qi Y."/>
            <person name="Xu X."/>
            <person name="Gao Z."/>
            <person name="Pan H."/>
            <person name="Jian J."/>
            <person name="Tian Y."/>
            <person name="Yue Z."/>
            <person name="Xu Y."/>
        </authorList>
    </citation>
    <scope>NUCLEOTIDE SEQUENCE [LARGE SCALE GENOMIC DNA]</scope>
    <source>
        <strain evidence="2">cv. Dabenzi</strain>
    </source>
</reference>
<dbReference type="EMBL" id="MTKT01000017">
    <property type="protein sequence ID" value="OWM91652.1"/>
    <property type="molecule type" value="Genomic_DNA"/>
</dbReference>
<protein>
    <submittedName>
        <fullName evidence="1">Uncharacterized protein</fullName>
    </submittedName>
</protein>
<comment type="caution">
    <text evidence="1">The sequence shown here is derived from an EMBL/GenBank/DDBJ whole genome shotgun (WGS) entry which is preliminary data.</text>
</comment>